<feature type="compositionally biased region" description="Basic and acidic residues" evidence="4">
    <location>
        <begin position="443"/>
        <end position="457"/>
    </location>
</feature>
<dbReference type="GO" id="GO:0005794">
    <property type="term" value="C:Golgi apparatus"/>
    <property type="evidence" value="ECO:0007669"/>
    <property type="project" value="TreeGrafter"/>
</dbReference>
<dbReference type="GO" id="GO:0072393">
    <property type="term" value="P:microtubule anchoring at microtubule organizing center"/>
    <property type="evidence" value="ECO:0007669"/>
    <property type="project" value="TreeGrafter"/>
</dbReference>
<feature type="region of interest" description="Disordered" evidence="4">
    <location>
        <begin position="301"/>
        <end position="320"/>
    </location>
</feature>
<gene>
    <name evidence="5" type="primary">BICD1</name>
</gene>
<proteinExistence type="inferred from homology"/>
<comment type="similarity">
    <text evidence="1">Belongs to the BicD family.</text>
</comment>
<feature type="compositionally biased region" description="Low complexity" evidence="4">
    <location>
        <begin position="690"/>
        <end position="701"/>
    </location>
</feature>
<evidence type="ECO:0000313" key="5">
    <source>
        <dbReference type="EMBL" id="SBP16167.1"/>
    </source>
</evidence>
<accession>A0A1A7XDM1</accession>
<feature type="region of interest" description="Disordered" evidence="4">
    <location>
        <begin position="637"/>
        <end position="672"/>
    </location>
</feature>
<evidence type="ECO:0000256" key="3">
    <source>
        <dbReference type="SAM" id="Coils"/>
    </source>
</evidence>
<feature type="compositionally biased region" description="Polar residues" evidence="4">
    <location>
        <begin position="1049"/>
        <end position="1065"/>
    </location>
</feature>
<feature type="coiled-coil region" evidence="3">
    <location>
        <begin position="184"/>
        <end position="277"/>
    </location>
</feature>
<dbReference type="GO" id="GO:0070840">
    <property type="term" value="F:dynein complex binding"/>
    <property type="evidence" value="ECO:0007669"/>
    <property type="project" value="InterPro"/>
</dbReference>
<dbReference type="GO" id="GO:0034452">
    <property type="term" value="F:dynactin binding"/>
    <property type="evidence" value="ECO:0007669"/>
    <property type="project" value="TreeGrafter"/>
</dbReference>
<feature type="coiled-coil region" evidence="3">
    <location>
        <begin position="808"/>
        <end position="877"/>
    </location>
</feature>
<dbReference type="PANTHER" id="PTHR31233:SF3">
    <property type="entry name" value="PROTEIN BICAUDAL D HOMOLOG 1"/>
    <property type="match status" value="1"/>
</dbReference>
<keyword evidence="2 3" id="KW-0175">Coiled coil</keyword>
<feature type="coiled-coil region" evidence="3">
    <location>
        <begin position="36"/>
        <end position="98"/>
    </location>
</feature>
<dbReference type="GO" id="GO:0005829">
    <property type="term" value="C:cytosol"/>
    <property type="evidence" value="ECO:0007669"/>
    <property type="project" value="TreeGrafter"/>
</dbReference>
<name>A0A1A7XDM1_9TELE</name>
<feature type="compositionally biased region" description="Low complexity" evidence="4">
    <location>
        <begin position="301"/>
        <end position="314"/>
    </location>
</feature>
<dbReference type="InterPro" id="IPR018477">
    <property type="entry name" value="BICD"/>
</dbReference>
<organism evidence="5">
    <name type="scientific">Iconisemion striatum</name>
    <dbReference type="NCBI Taxonomy" id="60296"/>
    <lineage>
        <taxon>Eukaryota</taxon>
        <taxon>Metazoa</taxon>
        <taxon>Chordata</taxon>
        <taxon>Craniata</taxon>
        <taxon>Vertebrata</taxon>
        <taxon>Euteleostomi</taxon>
        <taxon>Actinopterygii</taxon>
        <taxon>Neopterygii</taxon>
        <taxon>Teleostei</taxon>
        <taxon>Neoteleostei</taxon>
        <taxon>Acanthomorphata</taxon>
        <taxon>Ovalentaria</taxon>
        <taxon>Atherinomorphae</taxon>
        <taxon>Cyprinodontiformes</taxon>
        <taxon>Nothobranchiidae</taxon>
        <taxon>Iconisemion</taxon>
    </lineage>
</organism>
<feature type="region of interest" description="Disordered" evidence="4">
    <location>
        <begin position="1030"/>
        <end position="1089"/>
    </location>
</feature>
<feature type="compositionally biased region" description="Pro residues" evidence="4">
    <location>
        <begin position="972"/>
        <end position="989"/>
    </location>
</feature>
<feature type="region of interest" description="Disordered" evidence="4">
    <location>
        <begin position="688"/>
        <end position="708"/>
    </location>
</feature>
<feature type="compositionally biased region" description="Low complexity" evidence="4">
    <location>
        <begin position="1101"/>
        <end position="1153"/>
    </location>
</feature>
<feature type="compositionally biased region" description="Polar residues" evidence="4">
    <location>
        <begin position="427"/>
        <end position="440"/>
    </location>
</feature>
<dbReference type="GO" id="GO:0008093">
    <property type="term" value="F:cytoskeletal anchor activity"/>
    <property type="evidence" value="ECO:0007669"/>
    <property type="project" value="InterPro"/>
</dbReference>
<feature type="compositionally biased region" description="Low complexity" evidence="4">
    <location>
        <begin position="908"/>
        <end position="926"/>
    </location>
</feature>
<feature type="region of interest" description="Disordered" evidence="4">
    <location>
        <begin position="964"/>
        <end position="1007"/>
    </location>
</feature>
<feature type="region of interest" description="Disordered" evidence="4">
    <location>
        <begin position="1101"/>
        <end position="1163"/>
    </location>
</feature>
<dbReference type="GO" id="GO:0070507">
    <property type="term" value="P:regulation of microtubule cytoskeleton organization"/>
    <property type="evidence" value="ECO:0007669"/>
    <property type="project" value="TreeGrafter"/>
</dbReference>
<reference evidence="5" key="1">
    <citation type="submission" date="2016-05" db="EMBL/GenBank/DDBJ databases">
        <authorList>
            <person name="Lavstsen T."/>
            <person name="Jespersen J.S."/>
        </authorList>
    </citation>
    <scope>NUCLEOTIDE SEQUENCE</scope>
    <source>
        <tissue evidence="5">Brain</tissue>
    </source>
</reference>
<dbReference type="AlphaFoldDB" id="A0A1A7XDM1"/>
<feature type="non-terminal residue" evidence="5">
    <location>
        <position position="1"/>
    </location>
</feature>
<evidence type="ECO:0000256" key="1">
    <source>
        <dbReference type="ARBA" id="ARBA00010061"/>
    </source>
</evidence>
<feature type="coiled-coil region" evidence="3">
    <location>
        <begin position="485"/>
        <end position="586"/>
    </location>
</feature>
<feature type="region of interest" description="Disordered" evidence="4">
    <location>
        <begin position="427"/>
        <end position="463"/>
    </location>
</feature>
<dbReference type="PANTHER" id="PTHR31233">
    <property type="entry name" value="BICAUDAL D FAMILY MEMBER"/>
    <property type="match status" value="1"/>
</dbReference>
<dbReference type="EMBL" id="HADW01014767">
    <property type="protein sequence ID" value="SBP16167.1"/>
    <property type="molecule type" value="Transcribed_RNA"/>
</dbReference>
<evidence type="ECO:0000256" key="4">
    <source>
        <dbReference type="SAM" id="MobiDB-lite"/>
    </source>
</evidence>
<sequence length="1163" mass="128446">QAARAGSRYRSYRRFAKMSTEEQEYPEAVLVTEAGAQWLRAEVERLTRELRETSHEKIQAAEYGLAVLEEKQQLKQRYDELETEYETVRQEMDHLKEAFGQAHSTHRKVAADGEIREESLIMESASKEALYQQKVLELQNELRQAKVSLSSAQAENDRLAAIALEMREHSELEELQRSQLRDDIREYKVREARLLQDYTELEEENISLQKLVSTLKQSQVEYEGLKHQIKVLEEEMELLNSQLQDVLRLKDMAEAQLEEALQTLKSEREQKKHLRRELVHHLSMCDVAYTGSAHLIFSSAPPSGSATPASLLSPNTDEPNRCNGHSQGGAGVGSAAGLVSRTLRDQLGPEGGATADLFSEINTTEVQKLKQQLMTVECDKVALMTSLQESQTQLQHTQGALNEQHEKAHRLSQKVTALHRLYLKRNQGAQSSVTSPTSETLMELDRAEEKDSDRVEGGEDGSGVVSKSQVFSYQTPGLEILQCKYRVAVTEVVELKAELKALREKLAQCEEETVKEEPGEHTQLQKLERQVVFLEKVCKEEQEKVSNLQLELEAAQSGSSESRGALNAAQDELVTLSEELAQLYHHVCLCNNETPNRVMLDYYRQGRGLRGHSASLTAMLSDSSKVLLTPRLARRMASVTSASSSPEESRSSSESPSKEPLSKEGQKDEKEVNKDVLQVPCELSVPPCISASSSSSSSSSPAPEPLGELRKEPMNIYNLNAIIRDQVKHLQRAVDRSLQLSRQRAAARDMVPLLDKDKDSCMEEIMKLKSLLSTKREQIATLRLVLKANKQTAEVALANLKSKYEAEKSLVTDTMTKLRNELKALKEDAATFSSLRALFATRCDEYVTQLDEMQRQLAAAEDEKKTLNSLLRMAIQQKLALTQRLEDLAFDQEQTRCSRGGRVSRGKTSTSKVSPSASSLAQSTPAGGPSAALLASPTSGLFYGPSSPTGLPAVRTAGLASAVTSPTSLKPPYSPSSPSPPGPPAPESPPSLEAPSPTPPSTPLRLAPSKWTMGARTFVVDSHSFSVNISPRSSGLSRHYTSDAHASPPCTTRSTHPGSAPSSPYRSPILGLRNSTWSPSARPRPLSSMTRSSVLYTASSSSPYSSSYSPAHSYSHSSAYYSSSPTFTPSGSYLSPGPSTSYSHSSHYTPLYPRYHSPYRPRE</sequence>
<dbReference type="Gene3D" id="6.10.250.2470">
    <property type="match status" value="1"/>
</dbReference>
<dbReference type="Pfam" id="PF09730">
    <property type="entry name" value="BicD"/>
    <property type="match status" value="2"/>
</dbReference>
<protein>
    <submittedName>
        <fullName evidence="5">Bicaudal D homolog 1</fullName>
    </submittedName>
</protein>
<reference evidence="5" key="2">
    <citation type="submission" date="2016-06" db="EMBL/GenBank/DDBJ databases">
        <title>The genome of a short-lived fish provides insights into sex chromosome evolution and the genetic control of aging.</title>
        <authorList>
            <person name="Reichwald K."/>
            <person name="Felder M."/>
            <person name="Petzold A."/>
            <person name="Koch P."/>
            <person name="Groth M."/>
            <person name="Platzer M."/>
        </authorList>
    </citation>
    <scope>NUCLEOTIDE SEQUENCE</scope>
    <source>
        <tissue evidence="5">Brain</tissue>
    </source>
</reference>
<dbReference type="GO" id="GO:0048260">
    <property type="term" value="P:positive regulation of receptor-mediated endocytosis"/>
    <property type="evidence" value="ECO:0007669"/>
    <property type="project" value="TreeGrafter"/>
</dbReference>
<dbReference type="GO" id="GO:0045505">
    <property type="term" value="F:dynein intermediate chain binding"/>
    <property type="evidence" value="ECO:0007669"/>
    <property type="project" value="TreeGrafter"/>
</dbReference>
<feature type="region of interest" description="Disordered" evidence="4">
    <location>
        <begin position="895"/>
        <end position="932"/>
    </location>
</feature>
<evidence type="ECO:0000256" key="2">
    <source>
        <dbReference type="ARBA" id="ARBA00023054"/>
    </source>
</evidence>
<feature type="compositionally biased region" description="Basic and acidic residues" evidence="4">
    <location>
        <begin position="647"/>
        <end position="672"/>
    </location>
</feature>